<evidence type="ECO:0008006" key="3">
    <source>
        <dbReference type="Google" id="ProtNLM"/>
    </source>
</evidence>
<dbReference type="KEGG" id="gba:J421_3260"/>
<dbReference type="EMBL" id="CP007128">
    <property type="protein sequence ID" value="AHG90797.1"/>
    <property type="molecule type" value="Genomic_DNA"/>
</dbReference>
<dbReference type="AlphaFoldDB" id="W0RK41"/>
<dbReference type="RefSeq" id="WP_025412263.1">
    <property type="nucleotide sequence ID" value="NZ_CP007128.1"/>
</dbReference>
<proteinExistence type="predicted"/>
<dbReference type="HOGENOM" id="CLU_577170_0_0_0"/>
<evidence type="ECO:0000313" key="1">
    <source>
        <dbReference type="EMBL" id="AHG90797.1"/>
    </source>
</evidence>
<protein>
    <recommendedName>
        <fullName evidence="3">Bacterial surface antigen (D15) domain-containing protein</fullName>
    </recommendedName>
</protein>
<dbReference type="STRING" id="861299.J421_3260"/>
<accession>W0RK41</accession>
<organism evidence="1 2">
    <name type="scientific">Gemmatirosa kalamazoonensis</name>
    <dbReference type="NCBI Taxonomy" id="861299"/>
    <lineage>
        <taxon>Bacteria</taxon>
        <taxon>Pseudomonadati</taxon>
        <taxon>Gemmatimonadota</taxon>
        <taxon>Gemmatimonadia</taxon>
        <taxon>Gemmatimonadales</taxon>
        <taxon>Gemmatimonadaceae</taxon>
        <taxon>Gemmatirosa</taxon>
    </lineage>
</organism>
<dbReference type="Proteomes" id="UP000019151">
    <property type="component" value="Chromosome"/>
</dbReference>
<evidence type="ECO:0000313" key="2">
    <source>
        <dbReference type="Proteomes" id="UP000019151"/>
    </source>
</evidence>
<reference evidence="1 2" key="1">
    <citation type="journal article" date="2014" name="Genome Announc.">
        <title>Genome Sequence and Methylome of Soil Bacterium Gemmatirosa kalamazoonensis KBS708T, a Member of the Rarely Cultivated Gemmatimonadetes Phylum.</title>
        <authorList>
            <person name="Debruyn J.M."/>
            <person name="Radosevich M."/>
            <person name="Wommack K.E."/>
            <person name="Polson S.W."/>
            <person name="Hauser L.J."/>
            <person name="Fawaz M.N."/>
            <person name="Korlach J."/>
            <person name="Tsai Y.C."/>
        </authorList>
    </citation>
    <scope>NUCLEOTIDE SEQUENCE [LARGE SCALE GENOMIC DNA]</scope>
    <source>
        <strain evidence="1 2">KBS708</strain>
    </source>
</reference>
<name>W0RK41_9BACT</name>
<sequence length="473" mass="50171">MRDLGPGVAGRLLRDALARPHAVVVAPDTGIVLGRGTDVPTTLLVIGGPARLEGHVRGDFIVLGDVVLRPGARIDGRAIAFGGVVLNSTLATVAGERLAFPDVGFRATPTGGETYALDYELLEHHPVPRFSLPGLFGVQIPTYDRIDGLSAGVGPEIALDTGRLRIDPALTYRSHLGTLDPSATATWELGRRTALEARAGRGTFTNDAWMRSDLVNTATALFAGSDARNYYRADRAELTGTRRFETTSSVIAPFVGALVERSWSAARDSLASSAPRSFLARHDREEGMLRPNPAVTGGSIASALLGVRAEVLNGPVTAHGLLRAELPLATPDDRRFAQLTVDGQVSFPAFRDHTFDALGHFVLTAGDSTPSQRYAYVGGGPTIPTLLLLEQGGDRLVWLESRYTVPVNAVKLPFVGSPKVALRHVVGGAGVGRLPALTQNLGLRLILAVVRVDFVIDPAKPSRHELGVSLSAP</sequence>
<gene>
    <name evidence="1" type="ORF">J421_3260</name>
</gene>
<keyword evidence="2" id="KW-1185">Reference proteome</keyword>
<dbReference type="InParanoid" id="W0RK41"/>